<organism evidence="2 3">
    <name type="scientific">Pseudomonas fluorescens</name>
    <dbReference type="NCBI Taxonomy" id="294"/>
    <lineage>
        <taxon>Bacteria</taxon>
        <taxon>Pseudomonadati</taxon>
        <taxon>Pseudomonadota</taxon>
        <taxon>Gammaproteobacteria</taxon>
        <taxon>Pseudomonadales</taxon>
        <taxon>Pseudomonadaceae</taxon>
        <taxon>Pseudomonas</taxon>
    </lineage>
</organism>
<feature type="transmembrane region" description="Helical" evidence="1">
    <location>
        <begin position="16"/>
        <end position="37"/>
    </location>
</feature>
<dbReference type="AlphaFoldDB" id="A0A5E6Y8S2"/>
<evidence type="ECO:0000313" key="3">
    <source>
        <dbReference type="Proteomes" id="UP000326437"/>
    </source>
</evidence>
<proteinExistence type="predicted"/>
<keyword evidence="1" id="KW-0812">Transmembrane</keyword>
<feature type="transmembrane region" description="Helical" evidence="1">
    <location>
        <begin position="57"/>
        <end position="81"/>
    </location>
</feature>
<evidence type="ECO:0000256" key="1">
    <source>
        <dbReference type="SAM" id="Phobius"/>
    </source>
</evidence>
<gene>
    <name evidence="2" type="ORF">PS685_00105</name>
</gene>
<sequence>MNNNESARSQKGRAEVVGLILLVFVAVMAFAIVILLYRWKIGESFSSVPNDWSIFGTYVGGVLGPLISFLTLIAILITITLQRKLLLLQESEFAALYKLQVDTFDSQRQQVLQISNDAERSRQADVKNSFLKSIERLDFNTIRDIQRLESSRASSMEALKHCKNNSEVDEVSRGITLLSSRIDELEVRKLKLDAFMLDLTLTEYATTADLQERFHSEIQTIYA</sequence>
<accession>A0A5E6Y8S2</accession>
<protein>
    <submittedName>
        <fullName evidence="2">Uncharacterized protein</fullName>
    </submittedName>
</protein>
<evidence type="ECO:0000313" key="2">
    <source>
        <dbReference type="EMBL" id="VVN49850.1"/>
    </source>
</evidence>
<keyword evidence="1" id="KW-0472">Membrane</keyword>
<dbReference type="EMBL" id="CABVHO010000001">
    <property type="protein sequence ID" value="VVN49850.1"/>
    <property type="molecule type" value="Genomic_DNA"/>
</dbReference>
<name>A0A5E6Y8S2_PSEFL</name>
<keyword evidence="1" id="KW-1133">Transmembrane helix</keyword>
<dbReference type="Proteomes" id="UP000326437">
    <property type="component" value="Unassembled WGS sequence"/>
</dbReference>
<reference evidence="2 3" key="1">
    <citation type="submission" date="2019-09" db="EMBL/GenBank/DDBJ databases">
        <authorList>
            <person name="Chandra G."/>
            <person name="Truman W A."/>
        </authorList>
    </citation>
    <scope>NUCLEOTIDE SEQUENCE [LARGE SCALE GENOMIC DNA]</scope>
    <source>
        <strain evidence="2">PS685</strain>
    </source>
</reference>